<feature type="transmembrane region" description="Helical" evidence="7">
    <location>
        <begin position="99"/>
        <end position="116"/>
    </location>
</feature>
<feature type="transmembrane region" description="Helical" evidence="7">
    <location>
        <begin position="21"/>
        <end position="38"/>
    </location>
</feature>
<dbReference type="eggNOG" id="COG0682">
    <property type="taxonomic scope" value="Bacteria"/>
</dbReference>
<dbReference type="PATRIC" id="fig|1208918.3.peg.561"/>
<dbReference type="InterPro" id="IPR001640">
    <property type="entry name" value="Lgt"/>
</dbReference>
<evidence type="ECO:0000313" key="8">
    <source>
        <dbReference type="EMBL" id="AGF47861.1"/>
    </source>
</evidence>
<dbReference type="PANTHER" id="PTHR30589:SF0">
    <property type="entry name" value="PHOSPHATIDYLGLYCEROL--PROLIPOPROTEIN DIACYLGLYCERYL TRANSFERASE"/>
    <property type="match status" value="1"/>
</dbReference>
<sequence>MIIEQPIYINPIALSIGNFHIYWYGIMYLIGLMLIYMVSLKNISRSEYTKITKKHLEEILYWGMMSAILGGRLGYAIFYKADYFYDHLLELFYIRNGGMSFHGGLIGVIIFMYYYTKNKKILFWEISDLIAQAVPLALSTGRIGNFINGELFGTPTSLPWGIIFLNAHDNIYRHPSQLYECVLEGPVLFIIIKIFLHKKRLLGQTSAIFLIFYGILRCIGEVWREPDYIITIYSSTYSMGQILSMLMIINGFILYYVLSKKNRIILFFLK</sequence>
<comment type="subcellular location">
    <subcellularLocation>
        <location evidence="7">Cell membrane</location>
        <topology evidence="7">Multi-pass membrane protein</topology>
    </subcellularLocation>
</comment>
<feature type="transmembrane region" description="Helical" evidence="7">
    <location>
        <begin position="59"/>
        <end position="79"/>
    </location>
</feature>
<feature type="transmembrane region" description="Helical" evidence="7">
    <location>
        <begin position="239"/>
        <end position="258"/>
    </location>
</feature>
<dbReference type="PROSITE" id="PS01311">
    <property type="entry name" value="LGT"/>
    <property type="match status" value="1"/>
</dbReference>
<keyword evidence="3 7" id="KW-0808">Transferase</keyword>
<comment type="function">
    <text evidence="7">Catalyzes the transfer of the diacylglyceryl group from phosphatidylglycerol to the sulfhydryl group of the N-terminal cysteine of a prolipoprotein, the first step in the formation of mature lipoproteins.</text>
</comment>
<proteinExistence type="inferred from homology"/>
<dbReference type="GO" id="GO:0042158">
    <property type="term" value="P:lipoprotein biosynthetic process"/>
    <property type="evidence" value="ECO:0007669"/>
    <property type="project" value="UniProtKB-UniRule"/>
</dbReference>
<dbReference type="AlphaFoldDB" id="M1LUT6"/>
<name>M1LUT6_9PROT</name>
<feature type="transmembrane region" description="Helical" evidence="7">
    <location>
        <begin position="201"/>
        <end position="219"/>
    </location>
</feature>
<organism evidence="8 9">
    <name type="scientific">Candidatus Kinetoplastidibacterium crithidiae TCC036E</name>
    <dbReference type="NCBI Taxonomy" id="1208918"/>
    <lineage>
        <taxon>Bacteria</taxon>
        <taxon>Pseudomonadati</taxon>
        <taxon>Pseudomonadota</taxon>
        <taxon>Betaproteobacteria</taxon>
        <taxon>Candidatus Kinetoplastidibacterium</taxon>
    </lineage>
</organism>
<dbReference type="RefSeq" id="WP_015389155.1">
    <property type="nucleotide sequence ID" value="NC_020283.1"/>
</dbReference>
<dbReference type="Pfam" id="PF01790">
    <property type="entry name" value="LGT"/>
    <property type="match status" value="1"/>
</dbReference>
<evidence type="ECO:0000256" key="3">
    <source>
        <dbReference type="ARBA" id="ARBA00022679"/>
    </source>
</evidence>
<comment type="catalytic activity">
    <reaction evidence="7">
        <text>L-cysteinyl-[prolipoprotein] + a 1,2-diacyl-sn-glycero-3-phospho-(1'-sn-glycerol) = an S-1,2-diacyl-sn-glyceryl-L-cysteinyl-[prolipoprotein] + sn-glycerol 1-phosphate + H(+)</text>
        <dbReference type="Rhea" id="RHEA:56712"/>
        <dbReference type="Rhea" id="RHEA-COMP:14679"/>
        <dbReference type="Rhea" id="RHEA-COMP:14680"/>
        <dbReference type="ChEBI" id="CHEBI:15378"/>
        <dbReference type="ChEBI" id="CHEBI:29950"/>
        <dbReference type="ChEBI" id="CHEBI:57685"/>
        <dbReference type="ChEBI" id="CHEBI:64716"/>
        <dbReference type="ChEBI" id="CHEBI:140658"/>
        <dbReference type="EC" id="2.5.1.145"/>
    </reaction>
</comment>
<evidence type="ECO:0000256" key="4">
    <source>
        <dbReference type="ARBA" id="ARBA00022692"/>
    </source>
</evidence>
<keyword evidence="9" id="KW-1185">Reference proteome</keyword>
<dbReference type="HAMAP" id="MF_01147">
    <property type="entry name" value="Lgt"/>
    <property type="match status" value="1"/>
</dbReference>
<reference evidence="8 9" key="1">
    <citation type="journal article" date="2013" name="Genome Biol. Evol.">
        <title>Genome evolution and phylogenomic analysis of candidatus kinetoplastibacterium, the betaproteobacterial endosymbionts of strigomonas and angomonas.</title>
        <authorList>
            <person name="Alves J.M."/>
            <person name="Serrano M.G."/>
            <person name="Maia da Silva F."/>
            <person name="Voegtly L.J."/>
            <person name="Matveyev A.V."/>
            <person name="Teixeira M.M."/>
            <person name="Camargo E.P."/>
            <person name="Buck G.A."/>
        </authorList>
    </citation>
    <scope>NUCLEOTIDE SEQUENCE [LARGE SCALE GENOMIC DNA]</scope>
    <source>
        <strain evidence="8 9">TCC036E</strain>
    </source>
</reference>
<keyword evidence="4 7" id="KW-0812">Transmembrane</keyword>
<accession>M1LUT6</accession>
<dbReference type="GO" id="GO:0008961">
    <property type="term" value="F:phosphatidylglycerol-prolipoprotein diacylglyceryl transferase activity"/>
    <property type="evidence" value="ECO:0007669"/>
    <property type="project" value="UniProtKB-UniRule"/>
</dbReference>
<evidence type="ECO:0000256" key="1">
    <source>
        <dbReference type="ARBA" id="ARBA00007150"/>
    </source>
</evidence>
<keyword evidence="6 7" id="KW-0472">Membrane</keyword>
<evidence type="ECO:0000256" key="7">
    <source>
        <dbReference type="HAMAP-Rule" id="MF_01147"/>
    </source>
</evidence>
<evidence type="ECO:0000256" key="5">
    <source>
        <dbReference type="ARBA" id="ARBA00022989"/>
    </source>
</evidence>
<protein>
    <recommendedName>
        <fullName evidence="7">Phosphatidylglycerol--prolipoprotein diacylglyceryl transferase</fullName>
        <ecNumber evidence="7">2.5.1.145</ecNumber>
    </recommendedName>
</protein>
<gene>
    <name evidence="7" type="primary">lgt</name>
    <name evidence="8" type="ORF">CDEE_0001</name>
</gene>
<dbReference type="HOGENOM" id="CLU_013386_1_0_4"/>
<dbReference type="PANTHER" id="PTHR30589">
    <property type="entry name" value="PROLIPOPROTEIN DIACYLGLYCERYL TRANSFERASE"/>
    <property type="match status" value="1"/>
</dbReference>
<comment type="pathway">
    <text evidence="7">Protein modification; lipoprotein biosynthesis (diacylglyceryl transfer).</text>
</comment>
<feature type="binding site" evidence="7">
    <location>
        <position position="142"/>
    </location>
    <ligand>
        <name>a 1,2-diacyl-sn-glycero-3-phospho-(1'-sn-glycerol)</name>
        <dbReference type="ChEBI" id="CHEBI:64716"/>
    </ligand>
</feature>
<comment type="similarity">
    <text evidence="1 7">Belongs to the Lgt family.</text>
</comment>
<keyword evidence="8" id="KW-0449">Lipoprotein</keyword>
<evidence type="ECO:0000256" key="6">
    <source>
        <dbReference type="ARBA" id="ARBA00023136"/>
    </source>
</evidence>
<dbReference type="Proteomes" id="UP000011686">
    <property type="component" value="Chromosome"/>
</dbReference>
<dbReference type="UniPathway" id="UPA00664"/>
<evidence type="ECO:0000313" key="9">
    <source>
        <dbReference type="Proteomes" id="UP000011686"/>
    </source>
</evidence>
<evidence type="ECO:0000256" key="2">
    <source>
        <dbReference type="ARBA" id="ARBA00022475"/>
    </source>
</evidence>
<keyword evidence="5 7" id="KW-1133">Transmembrane helix</keyword>
<dbReference type="NCBIfam" id="TIGR00544">
    <property type="entry name" value="lgt"/>
    <property type="match status" value="1"/>
</dbReference>
<dbReference type="EC" id="2.5.1.145" evidence="7"/>
<dbReference type="KEGG" id="kct:CDEE_0001"/>
<keyword evidence="2 7" id="KW-1003">Cell membrane</keyword>
<dbReference type="GO" id="GO:0005886">
    <property type="term" value="C:plasma membrane"/>
    <property type="evidence" value="ECO:0007669"/>
    <property type="project" value="UniProtKB-SubCell"/>
</dbReference>
<dbReference type="EMBL" id="CP003804">
    <property type="protein sequence ID" value="AGF47861.1"/>
    <property type="molecule type" value="Genomic_DNA"/>
</dbReference>
<dbReference type="STRING" id="1208918.CDEE_0001"/>